<feature type="compositionally biased region" description="Basic and acidic residues" evidence="1">
    <location>
        <begin position="77"/>
        <end position="90"/>
    </location>
</feature>
<sequence length="144" mass="16095">MTQLLNVTRNDDGQFEITDQGGSVVVGPFDTNAAAWKALDRLDNDNANRPDKPRSSKKVLWGKPEKKPKHSRRKEKRLQEKQEHRMKVDAAKAPTWIRNVAAAKFDPAGIRAYRDAKLGTFGAASEVKRIDPAVYLAEKAARGE</sequence>
<gene>
    <name evidence="2" type="ORF">EMEDMD4_310042</name>
</gene>
<feature type="region of interest" description="Disordered" evidence="1">
    <location>
        <begin position="41"/>
        <end position="90"/>
    </location>
</feature>
<name>A0A508WWG6_9HYPH</name>
<proteinExistence type="predicted"/>
<dbReference type="RefSeq" id="WP_180161805.1">
    <property type="nucleotide sequence ID" value="NZ_CABFNB010000097.1"/>
</dbReference>
<feature type="compositionally biased region" description="Basic and acidic residues" evidence="1">
    <location>
        <begin position="41"/>
        <end position="54"/>
    </location>
</feature>
<evidence type="ECO:0000313" key="2">
    <source>
        <dbReference type="EMBL" id="VTZ61793.1"/>
    </source>
</evidence>
<organism evidence="2 3">
    <name type="scientific">Sinorhizobium medicae</name>
    <dbReference type="NCBI Taxonomy" id="110321"/>
    <lineage>
        <taxon>Bacteria</taxon>
        <taxon>Pseudomonadati</taxon>
        <taxon>Pseudomonadota</taxon>
        <taxon>Alphaproteobacteria</taxon>
        <taxon>Hyphomicrobiales</taxon>
        <taxon>Rhizobiaceae</taxon>
        <taxon>Sinorhizobium/Ensifer group</taxon>
        <taxon>Sinorhizobium</taxon>
    </lineage>
</organism>
<evidence type="ECO:0000313" key="3">
    <source>
        <dbReference type="Proteomes" id="UP000507954"/>
    </source>
</evidence>
<evidence type="ECO:0000256" key="1">
    <source>
        <dbReference type="SAM" id="MobiDB-lite"/>
    </source>
</evidence>
<dbReference type="Proteomes" id="UP000507954">
    <property type="component" value="Unassembled WGS sequence"/>
</dbReference>
<accession>A0A508WWG6</accession>
<dbReference type="EMBL" id="CABFNB010000097">
    <property type="protein sequence ID" value="VTZ61793.1"/>
    <property type="molecule type" value="Genomic_DNA"/>
</dbReference>
<reference evidence="2 3" key="1">
    <citation type="submission" date="2019-06" db="EMBL/GenBank/DDBJ databases">
        <authorList>
            <person name="Le Quere A."/>
            <person name="Colella S."/>
        </authorList>
    </citation>
    <scope>NUCLEOTIDE SEQUENCE [LARGE SCALE GENOMIC DNA]</scope>
    <source>
        <strain evidence="2">EmedicaeMD41</strain>
    </source>
</reference>
<protein>
    <submittedName>
        <fullName evidence="2">Uncharacterized protein</fullName>
    </submittedName>
</protein>
<dbReference type="AlphaFoldDB" id="A0A508WWG6"/>
<feature type="compositionally biased region" description="Basic residues" evidence="1">
    <location>
        <begin position="66"/>
        <end position="76"/>
    </location>
</feature>